<evidence type="ECO:0000313" key="2">
    <source>
        <dbReference type="EMBL" id="GAT54552.1"/>
    </source>
</evidence>
<name>A0ABQ0LU93_MYCCL</name>
<proteinExistence type="predicted"/>
<evidence type="ECO:0000256" key="1">
    <source>
        <dbReference type="SAM" id="MobiDB-lite"/>
    </source>
</evidence>
<evidence type="ECO:0000313" key="3">
    <source>
        <dbReference type="Proteomes" id="UP000815677"/>
    </source>
</evidence>
<gene>
    <name evidence="2" type="ORF">MCHLO_11399</name>
</gene>
<feature type="compositionally biased region" description="Polar residues" evidence="1">
    <location>
        <begin position="88"/>
        <end position="100"/>
    </location>
</feature>
<organism evidence="2 3">
    <name type="scientific">Mycena chlorophos</name>
    <name type="common">Agaric fungus</name>
    <name type="synonym">Agaricus chlorophos</name>
    <dbReference type="NCBI Taxonomy" id="658473"/>
    <lineage>
        <taxon>Eukaryota</taxon>
        <taxon>Fungi</taxon>
        <taxon>Dikarya</taxon>
        <taxon>Basidiomycota</taxon>
        <taxon>Agaricomycotina</taxon>
        <taxon>Agaricomycetes</taxon>
        <taxon>Agaricomycetidae</taxon>
        <taxon>Agaricales</taxon>
        <taxon>Marasmiineae</taxon>
        <taxon>Mycenaceae</taxon>
        <taxon>Mycena</taxon>
    </lineage>
</organism>
<protein>
    <submittedName>
        <fullName evidence="2">Uncharacterized protein</fullName>
    </submittedName>
</protein>
<reference evidence="2" key="1">
    <citation type="submission" date="2014-09" db="EMBL/GenBank/DDBJ databases">
        <title>Genome sequence of the luminous mushroom Mycena chlorophos for searching fungal bioluminescence genes.</title>
        <authorList>
            <person name="Tanaka Y."/>
            <person name="Kasuga D."/>
            <person name="Oba Y."/>
            <person name="Hase S."/>
            <person name="Sato K."/>
            <person name="Oba Y."/>
            <person name="Sakakibara Y."/>
        </authorList>
    </citation>
    <scope>NUCLEOTIDE SEQUENCE</scope>
</reference>
<feature type="region of interest" description="Disordered" evidence="1">
    <location>
        <begin position="83"/>
        <end position="118"/>
    </location>
</feature>
<keyword evidence="3" id="KW-1185">Reference proteome</keyword>
<dbReference type="Proteomes" id="UP000815677">
    <property type="component" value="Unassembled WGS sequence"/>
</dbReference>
<accession>A0ABQ0LU93</accession>
<sequence>MFHLPDAALGQVKHQGLGSIERRETAAALYLSHRRILLFTTTSHSLEHQRRTQTRRQLGLELGDGYLAWGSFQSGEILKEGSDKLHRSSMSQDPATSTKPEATLPLPPGALLFPWPTPRQTRPLGAAREEMRDRRGIAPALLFDRGRYLNCAWRLPTDEQHWTASAAGHASSRSDVDIQLRAVAAASHGVQAPHLPRYLGSRSSLRLPFLRFALGANRLPATEAAAAATQNGV</sequence>
<dbReference type="EMBL" id="DF848689">
    <property type="protein sequence ID" value="GAT54552.1"/>
    <property type="molecule type" value="Genomic_DNA"/>
</dbReference>